<dbReference type="AlphaFoldDB" id="A0A815QV66"/>
<reference evidence="2" key="1">
    <citation type="submission" date="2021-02" db="EMBL/GenBank/DDBJ databases">
        <authorList>
            <person name="Nowell W R."/>
        </authorList>
    </citation>
    <scope>NUCLEOTIDE SEQUENCE</scope>
</reference>
<proteinExistence type="predicted"/>
<organism evidence="2 3">
    <name type="scientific">Rotaria sordida</name>
    <dbReference type="NCBI Taxonomy" id="392033"/>
    <lineage>
        <taxon>Eukaryota</taxon>
        <taxon>Metazoa</taxon>
        <taxon>Spiralia</taxon>
        <taxon>Gnathifera</taxon>
        <taxon>Rotifera</taxon>
        <taxon>Eurotatoria</taxon>
        <taxon>Bdelloidea</taxon>
        <taxon>Philodinida</taxon>
        <taxon>Philodinidae</taxon>
        <taxon>Rotaria</taxon>
    </lineage>
</organism>
<evidence type="ECO:0000259" key="1">
    <source>
        <dbReference type="Pfam" id="PF20209"/>
    </source>
</evidence>
<comment type="caution">
    <text evidence="2">The sequence shown here is derived from an EMBL/GenBank/DDBJ whole genome shotgun (WGS) entry which is preliminary data.</text>
</comment>
<dbReference type="EMBL" id="CAJNOU010005163">
    <property type="protein sequence ID" value="CAF1468683.1"/>
    <property type="molecule type" value="Genomic_DNA"/>
</dbReference>
<sequence>MVRKKSVSSKVKTRKEAYKRQQQIHLRVSRSWRVLVLTIKAVKKFLSFKQKVSSDSSLPKTFENSEADVVTGNYAGFPNNSKKQVEFSNSIELNGEFNDLSIIEDVVEKLVSKVCRRENERKRQLQIRKDKKNSDILSNEVSTSKLSRRSRWLKKKCSHSLLFREKEFQRSRIYYRNKYRNNNEFRAKEKARTNSCISVKYYTNTNFREKMKSQSKTYCFHKYHKDKIFHNKVKEQSNIHILNKYHTNSDFRRKYKANMKNQVLNRYYTDSSIQLKMIRRALISYRNNNTSMRQNSRRLYNQRRRILKKYTVRQSHQFAVIHRNLFMNNLNRFRQIIQEGPDYVCISCRLALFRNQVVPFVEQKYIKQNMSDEIKKRIQTYFNYSSSSQSNWICKLCSDKIKKRQMPSRAVVNKLKLCDVPCELKKLNHLEKHLIALRLPFMKIVNLTSGKLSSRLSQKRTKGPLHCVPSDVQDTVTTLPRPVDKSMMVRLQLKRRLKYKAVWEEQLINPNDVRDALFVLTKMHPAYKNIKINEIDENYLTSDQEKNYDNNIELVVEPMDVDTISEENIIEETQVSNENRLKTLALGDIDNTINSDEEIDEDDKDIRTKYNIGTDSCTQPCDFNDFLVFDKEPYVVAPAEKNKLSSLLTDKTIEALAFPHLFPDGQGSYDEERETNLQWKEYCKARLFSSDSRFAADSSYIFYLQYLGDLKQVYSGINIAFRKKLPMSAKQSLDEMQMKFLMNKDMIYRHLQSVRGGGFQFSRD</sequence>
<accession>A0A815QV66</accession>
<feature type="domain" description="DUF6570" evidence="1">
    <location>
        <begin position="403"/>
        <end position="534"/>
    </location>
</feature>
<dbReference type="Proteomes" id="UP000663889">
    <property type="component" value="Unassembled WGS sequence"/>
</dbReference>
<name>A0A815QV66_9BILA</name>
<gene>
    <name evidence="2" type="ORF">SEV965_LOCUS34538</name>
</gene>
<protein>
    <recommendedName>
        <fullName evidence="1">DUF6570 domain-containing protein</fullName>
    </recommendedName>
</protein>
<evidence type="ECO:0000313" key="3">
    <source>
        <dbReference type="Proteomes" id="UP000663889"/>
    </source>
</evidence>
<dbReference type="InterPro" id="IPR046700">
    <property type="entry name" value="DUF6570"/>
</dbReference>
<evidence type="ECO:0000313" key="2">
    <source>
        <dbReference type="EMBL" id="CAF1468683.1"/>
    </source>
</evidence>
<dbReference type="Pfam" id="PF20209">
    <property type="entry name" value="DUF6570"/>
    <property type="match status" value="1"/>
</dbReference>